<evidence type="ECO:0000313" key="2">
    <source>
        <dbReference type="EMBL" id="MDO9712468.1"/>
    </source>
</evidence>
<accession>A0ABT9E8D5</accession>
<name>A0ABT9E8D5_9PROT</name>
<proteinExistence type="predicted"/>
<keyword evidence="3" id="KW-1185">Reference proteome</keyword>
<reference evidence="2 3" key="1">
    <citation type="submission" date="2023-08" db="EMBL/GenBank/DDBJ databases">
        <title>The draft genome sequence of Paracraurococcus sp. LOR1-02.</title>
        <authorList>
            <person name="Kingkaew E."/>
            <person name="Tanasupawat S."/>
        </authorList>
    </citation>
    <scope>NUCLEOTIDE SEQUENCE [LARGE SCALE GENOMIC DNA]</scope>
    <source>
        <strain evidence="2 3">LOR1-02</strain>
    </source>
</reference>
<dbReference type="EMBL" id="JAUTWS010000048">
    <property type="protein sequence ID" value="MDO9712468.1"/>
    <property type="molecule type" value="Genomic_DNA"/>
</dbReference>
<dbReference type="RefSeq" id="WP_305107324.1">
    <property type="nucleotide sequence ID" value="NZ_JAUTWS010000048.1"/>
</dbReference>
<feature type="region of interest" description="Disordered" evidence="1">
    <location>
        <begin position="21"/>
        <end position="42"/>
    </location>
</feature>
<evidence type="ECO:0000256" key="1">
    <source>
        <dbReference type="SAM" id="MobiDB-lite"/>
    </source>
</evidence>
<organism evidence="2 3">
    <name type="scientific">Paracraurococcus lichenis</name>
    <dbReference type="NCBI Taxonomy" id="3064888"/>
    <lineage>
        <taxon>Bacteria</taxon>
        <taxon>Pseudomonadati</taxon>
        <taxon>Pseudomonadota</taxon>
        <taxon>Alphaproteobacteria</taxon>
        <taxon>Acetobacterales</taxon>
        <taxon>Roseomonadaceae</taxon>
        <taxon>Paracraurococcus</taxon>
    </lineage>
</organism>
<protein>
    <submittedName>
        <fullName evidence="2">Uncharacterized protein</fullName>
    </submittedName>
</protein>
<sequence length="42" mass="4520">MANGDARASGEMRVILSMMRDGQRKAMQRKAAAREPASQQGG</sequence>
<dbReference type="Proteomes" id="UP001243009">
    <property type="component" value="Unassembled WGS sequence"/>
</dbReference>
<gene>
    <name evidence="2" type="ORF">Q7A36_29265</name>
</gene>
<comment type="caution">
    <text evidence="2">The sequence shown here is derived from an EMBL/GenBank/DDBJ whole genome shotgun (WGS) entry which is preliminary data.</text>
</comment>
<evidence type="ECO:0000313" key="3">
    <source>
        <dbReference type="Proteomes" id="UP001243009"/>
    </source>
</evidence>